<dbReference type="EMBL" id="JABBGC010000003">
    <property type="protein sequence ID" value="NML40797.1"/>
    <property type="molecule type" value="Genomic_DNA"/>
</dbReference>
<evidence type="ECO:0000313" key="3">
    <source>
        <dbReference type="EMBL" id="NML40797.1"/>
    </source>
</evidence>
<dbReference type="InterPro" id="IPR041700">
    <property type="entry name" value="OMP_b-brl_3"/>
</dbReference>
<keyword evidence="1" id="KW-0732">Signal</keyword>
<protein>
    <submittedName>
        <fullName evidence="3">Outer membrane beta-barrel protein</fullName>
    </submittedName>
</protein>
<accession>A0A848GRZ7</accession>
<dbReference type="RefSeq" id="WP_169227874.1">
    <property type="nucleotide sequence ID" value="NZ_JABBGC010000003.1"/>
</dbReference>
<dbReference type="Pfam" id="PF14905">
    <property type="entry name" value="OMP_b-brl_3"/>
    <property type="match status" value="1"/>
</dbReference>
<dbReference type="SUPFAM" id="SSF56935">
    <property type="entry name" value="Porins"/>
    <property type="match status" value="1"/>
</dbReference>
<evidence type="ECO:0000313" key="4">
    <source>
        <dbReference type="Proteomes" id="UP000583266"/>
    </source>
</evidence>
<reference evidence="3 4" key="1">
    <citation type="submission" date="2020-04" db="EMBL/GenBank/DDBJ databases">
        <title>Chitinophaga sp. G-6-1-13 sp. nov., isolated from soil.</title>
        <authorList>
            <person name="Dahal R.H."/>
            <person name="Chaudhary D.K."/>
        </authorList>
    </citation>
    <scope>NUCLEOTIDE SEQUENCE [LARGE SCALE GENOMIC DNA]</scope>
    <source>
        <strain evidence="3 4">G-6-1-13</strain>
    </source>
</reference>
<keyword evidence="4" id="KW-1185">Reference proteome</keyword>
<comment type="caution">
    <text evidence="3">The sequence shown here is derived from an EMBL/GenBank/DDBJ whole genome shotgun (WGS) entry which is preliminary data.</text>
</comment>
<organism evidence="3 4">
    <name type="scientific">Chitinophaga fulva</name>
    <dbReference type="NCBI Taxonomy" id="2728842"/>
    <lineage>
        <taxon>Bacteria</taxon>
        <taxon>Pseudomonadati</taxon>
        <taxon>Bacteroidota</taxon>
        <taxon>Chitinophagia</taxon>
        <taxon>Chitinophagales</taxon>
        <taxon>Chitinophagaceae</taxon>
        <taxon>Chitinophaga</taxon>
    </lineage>
</organism>
<dbReference type="Proteomes" id="UP000583266">
    <property type="component" value="Unassembled WGS sequence"/>
</dbReference>
<dbReference type="Pfam" id="PF13620">
    <property type="entry name" value="CarboxypepD_reg"/>
    <property type="match status" value="1"/>
</dbReference>
<evidence type="ECO:0000259" key="2">
    <source>
        <dbReference type="Pfam" id="PF14905"/>
    </source>
</evidence>
<dbReference type="AlphaFoldDB" id="A0A848GRZ7"/>
<feature type="signal peptide" evidence="1">
    <location>
        <begin position="1"/>
        <end position="19"/>
    </location>
</feature>
<feature type="chain" id="PRO_5032436846" evidence="1">
    <location>
        <begin position="20"/>
        <end position="930"/>
    </location>
</feature>
<evidence type="ECO:0000256" key="1">
    <source>
        <dbReference type="SAM" id="SignalP"/>
    </source>
</evidence>
<gene>
    <name evidence="3" type="ORF">HHL17_26610</name>
</gene>
<feature type="domain" description="Outer membrane protein beta-barrel" evidence="2">
    <location>
        <begin position="460"/>
        <end position="777"/>
    </location>
</feature>
<name>A0A848GRZ7_9BACT</name>
<sequence>MKKLLSFIFCLTVYSISHAQHAKISGHVSDTLNHVKLPNTVVALLHAKDSVLYKYVRAGETGGFVFDNLQAGKYLLMITYPAFADYVEPVTLSDTSVLRYDHIMMTLRSRLLQEVVIQQKVAAIKMKGDTTEFNAGSYQTQPNASVEDLLKKLPGIQVDNKGQITAQGQKVKKVLVDGEEFFGDDPTLVTKNLRADMVDKVQLYDKKSEQAAFTGVDDGQASKTLNLKLKEDKKNGYFGKVELGAGTNGFHDNQVMLNMFKKKMKVAAYGIVSNTGKTGLDWQESDKYGQSQADNFSAEGSDIMFIGGGNDDEFSGWDGRYSGKGYPLVQTGGLHFNNKWNQDKQNIGGNYKFMKLYMDGNSTTTTKNILPNNTTSYRNQRESFNNNVLRNRIDGRYEIQLDSSSSLRLDMNGGIDHKKTNSNFYSEFLDGDSSLVNRNNRQLSVADDTRQLNSNLLWRKKLKKKGRTVSVNVAENYTLSDGDGALHSFTEYFKKSGDVDSSYLTDQRKVFRTESINASGNVTYTEPISKLSSLVANYGLAIANSKSYRNSFNAGDAGKYDMLDSTYSNSYVFNMLTHRAGLGYVYNGKKVRIQAINNVGFTTFQQDDVYRNTNHDRSFVNWFPAASLRYTFSQQRRLSINYNGNTGQPTMNQLQPIRTNDDDQDVKIGNPALKPSFRNNFHASYFDFKVLSERSLWLSVSYSSTSNDFGEASSIDAKGKRTTQFININGNENANLNLNMGWKIKPLNLNLGYTLRGGYYRNANYINDQLNTTKTFNGTAGIDLMGSKEKKYEHYLSLEATYNTSSSSVQQSTRTNYWTYNVTAAERYFLPWKFSVESDVVCNFRQKTEVFTSNNNVIQWNAAVVRKFGKKDALEVKAAVKDILNQNIGFNRSVNSNYITQNTYSTIGRYGMLSVIWNFNKVGGGSVAKN</sequence>
<dbReference type="SUPFAM" id="SSF49478">
    <property type="entry name" value="Cna protein B-type domain"/>
    <property type="match status" value="1"/>
</dbReference>
<proteinExistence type="predicted"/>